<evidence type="ECO:0000259" key="6">
    <source>
        <dbReference type="Pfam" id="PF23598"/>
    </source>
</evidence>
<dbReference type="Pfam" id="PF18052">
    <property type="entry name" value="Rx_N"/>
    <property type="match status" value="1"/>
</dbReference>
<keyword evidence="8" id="KW-1185">Reference proteome</keyword>
<dbReference type="GO" id="GO:0005524">
    <property type="term" value="F:ATP binding"/>
    <property type="evidence" value="ECO:0007669"/>
    <property type="project" value="UniProtKB-KW"/>
</dbReference>
<evidence type="ECO:0000313" key="7">
    <source>
        <dbReference type="EMBL" id="KAG8478921.1"/>
    </source>
</evidence>
<dbReference type="InterPro" id="IPR032675">
    <property type="entry name" value="LRR_dom_sf"/>
</dbReference>
<feature type="domain" description="Disease resistance N-terminal" evidence="5">
    <location>
        <begin position="31"/>
        <end position="78"/>
    </location>
</feature>
<dbReference type="Pfam" id="PF23598">
    <property type="entry name" value="LRR_14"/>
    <property type="match status" value="1"/>
</dbReference>
<gene>
    <name evidence="7" type="ORF">CXB51_028936</name>
</gene>
<organism evidence="7 8">
    <name type="scientific">Gossypium anomalum</name>
    <dbReference type="NCBI Taxonomy" id="47600"/>
    <lineage>
        <taxon>Eukaryota</taxon>
        <taxon>Viridiplantae</taxon>
        <taxon>Streptophyta</taxon>
        <taxon>Embryophyta</taxon>
        <taxon>Tracheophyta</taxon>
        <taxon>Spermatophyta</taxon>
        <taxon>Magnoliopsida</taxon>
        <taxon>eudicotyledons</taxon>
        <taxon>Gunneridae</taxon>
        <taxon>Pentapetalae</taxon>
        <taxon>rosids</taxon>
        <taxon>malvids</taxon>
        <taxon>Malvales</taxon>
        <taxon>Malvaceae</taxon>
        <taxon>Malvoideae</taxon>
        <taxon>Gossypium</taxon>
    </lineage>
</organism>
<dbReference type="SUPFAM" id="SSF52047">
    <property type="entry name" value="RNI-like"/>
    <property type="match status" value="2"/>
</dbReference>
<dbReference type="InterPro" id="IPR055414">
    <property type="entry name" value="LRR_R13L4/SHOC2-like"/>
</dbReference>
<evidence type="ECO:0000256" key="4">
    <source>
        <dbReference type="ARBA" id="ARBA00022840"/>
    </source>
</evidence>
<proteinExistence type="predicted"/>
<name>A0A8J5YF81_9ROSI</name>
<keyword evidence="2" id="KW-0547">Nucleotide-binding</keyword>
<evidence type="ECO:0000256" key="3">
    <source>
        <dbReference type="ARBA" id="ARBA00022821"/>
    </source>
</evidence>
<sequence length="843" mass="98638">MAESFLSIIAETLLNHIISPTIRETISLLNASDLKRLEGTMTYIKAVLLDAKKLQQHNQALRLSLTKIRGVFYDAEDELKTERFSSISIPFAYSLRMGNKIKTINERLKTIATDFKRFNLGQNVQILQNRPYVVPSHRDTHSFMTFTDYMSYYYFKIHDLIHDLALNVSQEECLILYQQTISASENVRHLTFADRNQLRTPESFLKKLKVVRTLIFLPPPEELRVIENSFIDACILYFKYLRLLELERCSLEGLPNSVCTLKHLRYLNLTRCWNLSRLPKSIHKLQSLLILRLLGVQRLQVPDNCKDSSTSDSEIQPGNWNSLQFLYFYNCNSLKCLFEGMQYLSFLRCLAMNNCHELESLPRKEIEIFCCRKINFLVEPQVIEDQNLHLSLKKLIIYRAANLRDLLRLLLEASAGHLGFIQIQDCLPFRDCLKFEALPNWFQNLTSLQRLEIFNCPKLSCLPDGVQIGPRYHTFRKFKLKTKRLSIHHRETISLRNASDLRRLEENMTYIKAVLENIQVLQNPSYIVQSHRDTHSFMTFKDEDPVKWNELRNILMKLDDLHQSKIIVTTRSLAVASVMGTHNPYELKALNHQDSFASENVRHLTFADCNPLRTPQLFLKKLKGVRTIIFQAPSEGLRVIEKSFLSACILYFKYLRLLELERYSLEALPNSICTLKHLRYLNLNRCRNLSRLPKSIHKLQSLLTLRFFVVKLQVPDKLQRLINLRFLKISAADMQLMEIRPGNWSSLQLLHISNCNSLKCLFEGMQYLSSLTRLEISVCDELESLPRSLKHLPKLEEIEINFCRKINLLMEPQVQIGSRYHTSKRFTLKIKRLSIHDRDSSYF</sequence>
<evidence type="ECO:0000313" key="8">
    <source>
        <dbReference type="Proteomes" id="UP000701853"/>
    </source>
</evidence>
<reference evidence="7 8" key="1">
    <citation type="journal article" date="2021" name="bioRxiv">
        <title>The Gossypium anomalum genome as a resource for cotton improvement and evolutionary analysis of hybrid incompatibility.</title>
        <authorList>
            <person name="Grover C.E."/>
            <person name="Yuan D."/>
            <person name="Arick M.A."/>
            <person name="Miller E.R."/>
            <person name="Hu G."/>
            <person name="Peterson D.G."/>
            <person name="Wendel J.F."/>
            <person name="Udall J.A."/>
        </authorList>
    </citation>
    <scope>NUCLEOTIDE SEQUENCE [LARGE SCALE GENOMIC DNA]</scope>
    <source>
        <strain evidence="7">JFW-Udall</strain>
        <tissue evidence="7">Leaf</tissue>
    </source>
</reference>
<dbReference type="GO" id="GO:0006952">
    <property type="term" value="P:defense response"/>
    <property type="evidence" value="ECO:0007669"/>
    <property type="project" value="UniProtKB-KW"/>
</dbReference>
<dbReference type="OrthoDB" id="975059at2759"/>
<evidence type="ECO:0008006" key="9">
    <source>
        <dbReference type="Google" id="ProtNLM"/>
    </source>
</evidence>
<comment type="caution">
    <text evidence="7">The sequence shown here is derived from an EMBL/GenBank/DDBJ whole genome shotgun (WGS) entry which is preliminary data.</text>
</comment>
<keyword evidence="4" id="KW-0067">ATP-binding</keyword>
<evidence type="ECO:0000256" key="1">
    <source>
        <dbReference type="ARBA" id="ARBA00022737"/>
    </source>
</evidence>
<accession>A0A8J5YF81</accession>
<protein>
    <recommendedName>
        <fullName evidence="9">Rx N-terminal domain-containing protein</fullName>
    </recommendedName>
</protein>
<dbReference type="Gene3D" id="3.80.10.10">
    <property type="entry name" value="Ribonuclease Inhibitor"/>
    <property type="match status" value="3"/>
</dbReference>
<feature type="domain" description="Disease resistance R13L4/SHOC-2-like LRR" evidence="6">
    <location>
        <begin position="650"/>
        <end position="806"/>
    </location>
</feature>
<keyword evidence="3" id="KW-0611">Plant defense</keyword>
<keyword evidence="1" id="KW-0677">Repeat</keyword>
<evidence type="ECO:0000256" key="2">
    <source>
        <dbReference type="ARBA" id="ARBA00022741"/>
    </source>
</evidence>
<evidence type="ECO:0000259" key="5">
    <source>
        <dbReference type="Pfam" id="PF18052"/>
    </source>
</evidence>
<dbReference type="Gene3D" id="1.20.5.4130">
    <property type="match status" value="1"/>
</dbReference>
<dbReference type="PANTHER" id="PTHR36766:SF36">
    <property type="entry name" value="AAA+ ATPASE DOMAIN-CONTAINING PROTEIN"/>
    <property type="match status" value="1"/>
</dbReference>
<dbReference type="InterPro" id="IPR041118">
    <property type="entry name" value="Rx_N"/>
</dbReference>
<dbReference type="PANTHER" id="PTHR36766">
    <property type="entry name" value="PLANT BROAD-SPECTRUM MILDEW RESISTANCE PROTEIN RPW8"/>
    <property type="match status" value="1"/>
</dbReference>
<dbReference type="EMBL" id="JAHUZN010000011">
    <property type="protein sequence ID" value="KAG8478921.1"/>
    <property type="molecule type" value="Genomic_DNA"/>
</dbReference>
<dbReference type="Proteomes" id="UP000701853">
    <property type="component" value="Chromosome 11"/>
</dbReference>
<dbReference type="AlphaFoldDB" id="A0A8J5YF81"/>